<feature type="compositionally biased region" description="Basic and acidic residues" evidence="1">
    <location>
        <begin position="48"/>
        <end position="61"/>
    </location>
</feature>
<protein>
    <recommendedName>
        <fullName evidence="2">WW domain-containing protein</fullName>
    </recommendedName>
</protein>
<feature type="region of interest" description="Disordered" evidence="1">
    <location>
        <begin position="140"/>
        <end position="211"/>
    </location>
</feature>
<dbReference type="InterPro" id="IPR036020">
    <property type="entry name" value="WW_dom_sf"/>
</dbReference>
<feature type="domain" description="WW" evidence="2">
    <location>
        <begin position="390"/>
        <end position="426"/>
    </location>
</feature>
<gene>
    <name evidence="3" type="ORF">IMSHALPRED_006030</name>
</gene>
<accession>A0A8H3FL18</accession>
<proteinExistence type="predicted"/>
<organism evidence="3 4">
    <name type="scientific">Imshaugia aleurites</name>
    <dbReference type="NCBI Taxonomy" id="172621"/>
    <lineage>
        <taxon>Eukaryota</taxon>
        <taxon>Fungi</taxon>
        <taxon>Dikarya</taxon>
        <taxon>Ascomycota</taxon>
        <taxon>Pezizomycotina</taxon>
        <taxon>Lecanoromycetes</taxon>
        <taxon>OSLEUM clade</taxon>
        <taxon>Lecanoromycetidae</taxon>
        <taxon>Lecanorales</taxon>
        <taxon>Lecanorineae</taxon>
        <taxon>Parmeliaceae</taxon>
        <taxon>Imshaugia</taxon>
    </lineage>
</organism>
<feature type="domain" description="WW" evidence="2">
    <location>
        <begin position="345"/>
        <end position="379"/>
    </location>
</feature>
<evidence type="ECO:0000313" key="3">
    <source>
        <dbReference type="EMBL" id="CAF9923833.1"/>
    </source>
</evidence>
<dbReference type="Gene3D" id="2.20.70.10">
    <property type="match status" value="2"/>
</dbReference>
<name>A0A8H3FL18_9LECA</name>
<feature type="region of interest" description="Disordered" evidence="1">
    <location>
        <begin position="1"/>
        <end position="86"/>
    </location>
</feature>
<dbReference type="EMBL" id="CAJPDT010000034">
    <property type="protein sequence ID" value="CAF9923833.1"/>
    <property type="molecule type" value="Genomic_DNA"/>
</dbReference>
<reference evidence="3" key="1">
    <citation type="submission" date="2021-03" db="EMBL/GenBank/DDBJ databases">
        <authorList>
            <person name="Tagirdzhanova G."/>
        </authorList>
    </citation>
    <scope>NUCLEOTIDE SEQUENCE</scope>
</reference>
<dbReference type="PROSITE" id="PS50020">
    <property type="entry name" value="WW_DOMAIN_2"/>
    <property type="match status" value="2"/>
</dbReference>
<dbReference type="InterPro" id="IPR001202">
    <property type="entry name" value="WW_dom"/>
</dbReference>
<dbReference type="SMART" id="SM00456">
    <property type="entry name" value="WW"/>
    <property type="match status" value="2"/>
</dbReference>
<dbReference type="SUPFAM" id="SSF51045">
    <property type="entry name" value="WW domain"/>
    <property type="match status" value="2"/>
</dbReference>
<feature type="compositionally biased region" description="Acidic residues" evidence="1">
    <location>
        <begin position="171"/>
        <end position="194"/>
    </location>
</feature>
<feature type="compositionally biased region" description="Basic and acidic residues" evidence="1">
    <location>
        <begin position="20"/>
        <end position="32"/>
    </location>
</feature>
<comment type="caution">
    <text evidence="3">The sequence shown here is derived from an EMBL/GenBank/DDBJ whole genome shotgun (WGS) entry which is preliminary data.</text>
</comment>
<dbReference type="OrthoDB" id="3045089at2759"/>
<dbReference type="AlphaFoldDB" id="A0A8H3FL18"/>
<feature type="region of interest" description="Disordered" evidence="1">
    <location>
        <begin position="257"/>
        <end position="350"/>
    </location>
</feature>
<evidence type="ECO:0000256" key="1">
    <source>
        <dbReference type="SAM" id="MobiDB-lite"/>
    </source>
</evidence>
<sequence>MAEQKGRKEDVMGSQDQDDHEDKSPAADKDNEGQSPPLPDATPSEEQEGAKEDVNEDEKTRLSKATPRILLKPITPGKAKGGRVRKVGTTEYCGVFSERIKTPKPAARSKGDFQCIICGSRFTRAEGVNYHFPGCVARYGNPEARRWDDHPSCASKRSRRRTAGQTRQEGEERDEEQQEDEEREEEQRQDEEQEDEKRQEEDELPTRYNPATIASDVLRAIGEHPYLPPLNSHVQGFDEGLDLVPSPSLRLRLQNREPSNEATQPSHPQPPPRPQENNNAENVRTQQQHSHPTAPRGSIQAILNHPTSSNSTSNQTPASVQAPLNQPAHANNPSNQLPPTPQPSTPLPPDWVMRTDPNLNLVYFANQRTGIMTLDDPRAPYPPRAFSRLGALPPGWRMALATTPSGPRPYFVDNNTQTNTWDDPRGPMP</sequence>
<feature type="compositionally biased region" description="Pro residues" evidence="1">
    <location>
        <begin position="336"/>
        <end position="349"/>
    </location>
</feature>
<feature type="region of interest" description="Disordered" evidence="1">
    <location>
        <begin position="403"/>
        <end position="429"/>
    </location>
</feature>
<feature type="compositionally biased region" description="Polar residues" evidence="1">
    <location>
        <begin position="276"/>
        <end position="291"/>
    </location>
</feature>
<keyword evidence="4" id="KW-1185">Reference proteome</keyword>
<dbReference type="CDD" id="cd00201">
    <property type="entry name" value="WW"/>
    <property type="match status" value="1"/>
</dbReference>
<feature type="compositionally biased region" description="Basic and acidic residues" evidence="1">
    <location>
        <begin position="1"/>
        <end position="11"/>
    </location>
</feature>
<dbReference type="Proteomes" id="UP000664534">
    <property type="component" value="Unassembled WGS sequence"/>
</dbReference>
<evidence type="ECO:0000259" key="2">
    <source>
        <dbReference type="PROSITE" id="PS50020"/>
    </source>
</evidence>
<feature type="compositionally biased region" description="Polar residues" evidence="1">
    <location>
        <begin position="315"/>
        <end position="331"/>
    </location>
</feature>
<evidence type="ECO:0000313" key="4">
    <source>
        <dbReference type="Proteomes" id="UP000664534"/>
    </source>
</evidence>